<dbReference type="AlphaFoldDB" id="A0A1R0Y6V1"/>
<evidence type="ECO:0000313" key="1">
    <source>
        <dbReference type="EMBL" id="OMD43012.1"/>
    </source>
</evidence>
<gene>
    <name evidence="1" type="ORF">BSK52_05800</name>
</gene>
<reference evidence="1 2" key="1">
    <citation type="submission" date="2016-10" db="EMBL/GenBank/DDBJ databases">
        <title>Paenibacillus species isolates.</title>
        <authorList>
            <person name="Beno S.M."/>
        </authorList>
    </citation>
    <scope>NUCLEOTIDE SEQUENCE [LARGE SCALE GENOMIC DNA]</scope>
    <source>
        <strain evidence="1 2">FSL H7-0710</strain>
    </source>
</reference>
<protein>
    <submittedName>
        <fullName evidence="1">Uncharacterized protein</fullName>
    </submittedName>
</protein>
<accession>A0A1R0Y6V1</accession>
<dbReference type="RefSeq" id="WP_076117664.1">
    <property type="nucleotide sequence ID" value="NZ_MPTC01000003.1"/>
</dbReference>
<comment type="caution">
    <text evidence="1">The sequence shown here is derived from an EMBL/GenBank/DDBJ whole genome shotgun (WGS) entry which is preliminary data.</text>
</comment>
<dbReference type="Proteomes" id="UP000187439">
    <property type="component" value="Unassembled WGS sequence"/>
</dbReference>
<dbReference type="EMBL" id="MPTC01000003">
    <property type="protein sequence ID" value="OMD43012.1"/>
    <property type="molecule type" value="Genomic_DNA"/>
</dbReference>
<evidence type="ECO:0000313" key="2">
    <source>
        <dbReference type="Proteomes" id="UP000187439"/>
    </source>
</evidence>
<sequence>MTIQTKPAKEITIEYIMGMTETPKTAGAVYNKLKSLLVTQKDRQEFVTRWINGYKGNQKSTTSIFKLAEEIGSYHYPDINS</sequence>
<organism evidence="1 2">
    <name type="scientific">Paenibacillus odorifer</name>
    <dbReference type="NCBI Taxonomy" id="189426"/>
    <lineage>
        <taxon>Bacteria</taxon>
        <taxon>Bacillati</taxon>
        <taxon>Bacillota</taxon>
        <taxon>Bacilli</taxon>
        <taxon>Bacillales</taxon>
        <taxon>Paenibacillaceae</taxon>
        <taxon>Paenibacillus</taxon>
    </lineage>
</organism>
<proteinExistence type="predicted"/>
<name>A0A1R0Y6V1_9BACL</name>